<dbReference type="EMBL" id="FUYA01000009">
    <property type="protein sequence ID" value="SKA78784.1"/>
    <property type="molecule type" value="Genomic_DNA"/>
</dbReference>
<protein>
    <submittedName>
        <fullName evidence="3">Uncharacterized protein</fullName>
    </submittedName>
</protein>
<feature type="transmembrane region" description="Helical" evidence="2">
    <location>
        <begin position="12"/>
        <end position="33"/>
    </location>
</feature>
<dbReference type="OrthoDB" id="5460391at2"/>
<dbReference type="Proteomes" id="UP000189733">
    <property type="component" value="Unassembled WGS sequence"/>
</dbReference>
<feature type="compositionally biased region" description="Basic and acidic residues" evidence="1">
    <location>
        <begin position="69"/>
        <end position="89"/>
    </location>
</feature>
<keyword evidence="2" id="KW-0472">Membrane</keyword>
<feature type="compositionally biased region" description="Basic residues" evidence="1">
    <location>
        <begin position="132"/>
        <end position="147"/>
    </location>
</feature>
<reference evidence="3 4" key="1">
    <citation type="submission" date="2017-02" db="EMBL/GenBank/DDBJ databases">
        <authorList>
            <person name="Peterson S.W."/>
        </authorList>
    </citation>
    <scope>NUCLEOTIDE SEQUENCE [LARGE SCALE GENOMIC DNA]</scope>
    <source>
        <strain evidence="3 4">DSM 18034</strain>
    </source>
</reference>
<feature type="compositionally biased region" description="Low complexity" evidence="1">
    <location>
        <begin position="90"/>
        <end position="107"/>
    </location>
</feature>
<dbReference type="AlphaFoldDB" id="A0A1T4WN87"/>
<dbReference type="RefSeq" id="WP_078685717.1">
    <property type="nucleotide sequence ID" value="NZ_FUYA01000009.1"/>
</dbReference>
<sequence length="266" mass="29388">MTEKQIVHSKPGVVWGVLAAVIVVAGIVAWQFFGKTEQTAQSVPKKPAPAQVVTEKKVPPVPPAVPEASEQKAPEEKKLAPEPSPEKKVATTPQSASPAPAVATASKVQKKSPAKKSLKKKLPTKAEVAKKTYSHKVRTHAKAKRPAPLKGKATIQAATTRFEKFAGFWVEKISRNLRFTRSKMNIRQESGVWVASFVSVPKTNLCMKVKPSPSGICPYVGILRYREEIFEARGDSRESVAQGPFRQVKTRRVTEIFRFDKGRWKN</sequence>
<feature type="compositionally biased region" description="Basic residues" evidence="1">
    <location>
        <begin position="108"/>
        <end position="123"/>
    </location>
</feature>
<keyword evidence="2" id="KW-1133">Transmembrane helix</keyword>
<evidence type="ECO:0000256" key="1">
    <source>
        <dbReference type="SAM" id="MobiDB-lite"/>
    </source>
</evidence>
<name>A0A1T4WN87_9BACT</name>
<organism evidence="3 4">
    <name type="scientific">Desulfobaculum bizertense DSM 18034</name>
    <dbReference type="NCBI Taxonomy" id="1121442"/>
    <lineage>
        <taxon>Bacteria</taxon>
        <taxon>Pseudomonadati</taxon>
        <taxon>Thermodesulfobacteriota</taxon>
        <taxon>Desulfovibrionia</taxon>
        <taxon>Desulfovibrionales</taxon>
        <taxon>Desulfovibrionaceae</taxon>
        <taxon>Desulfobaculum</taxon>
    </lineage>
</organism>
<feature type="region of interest" description="Disordered" evidence="1">
    <location>
        <begin position="38"/>
        <end position="152"/>
    </location>
</feature>
<evidence type="ECO:0000313" key="4">
    <source>
        <dbReference type="Proteomes" id="UP000189733"/>
    </source>
</evidence>
<keyword evidence="4" id="KW-1185">Reference proteome</keyword>
<keyword evidence="2" id="KW-0812">Transmembrane</keyword>
<gene>
    <name evidence="3" type="ORF">SAMN02745702_02433</name>
</gene>
<accession>A0A1T4WN87</accession>
<evidence type="ECO:0000256" key="2">
    <source>
        <dbReference type="SAM" id="Phobius"/>
    </source>
</evidence>
<evidence type="ECO:0000313" key="3">
    <source>
        <dbReference type="EMBL" id="SKA78784.1"/>
    </source>
</evidence>
<proteinExistence type="predicted"/>